<sequence>MSQHTTPTKLLQRLMVCAACVLSVAQAQAQDTKIAIFDSQRVMRESVPAKAAEAKLKVEFQKRGEELENLAKKLKATAEKYEKDAPLLSEADRVVRQREITELDQTFKRKQRSYNEDVNQRQNEEIASLVERAQKVIKQIAEVEKIDLVLQDSVYHSARIDITDKVLKALSK</sequence>
<dbReference type="Gene3D" id="3.30.910.20">
    <property type="entry name" value="Skp domain"/>
    <property type="match status" value="1"/>
</dbReference>
<dbReference type="GO" id="GO:0051082">
    <property type="term" value="F:unfolded protein binding"/>
    <property type="evidence" value="ECO:0007669"/>
    <property type="project" value="InterPro"/>
</dbReference>
<dbReference type="AlphaFoldDB" id="A0A318JRW4"/>
<evidence type="ECO:0000256" key="4">
    <source>
        <dbReference type="SAM" id="SignalP"/>
    </source>
</evidence>
<dbReference type="PANTHER" id="PTHR35089">
    <property type="entry name" value="CHAPERONE PROTEIN SKP"/>
    <property type="match status" value="1"/>
</dbReference>
<dbReference type="SUPFAM" id="SSF111384">
    <property type="entry name" value="OmpH-like"/>
    <property type="match status" value="1"/>
</dbReference>
<feature type="chain" id="PRO_5016388664" evidence="4">
    <location>
        <begin position="30"/>
        <end position="172"/>
    </location>
</feature>
<comment type="caution">
    <text evidence="5">The sequence shown here is derived from an EMBL/GenBank/DDBJ whole genome shotgun (WGS) entry which is preliminary data.</text>
</comment>
<feature type="coiled-coil region" evidence="3">
    <location>
        <begin position="57"/>
        <end position="84"/>
    </location>
</feature>
<evidence type="ECO:0000256" key="3">
    <source>
        <dbReference type="SAM" id="Coils"/>
    </source>
</evidence>
<comment type="similarity">
    <text evidence="2">Belongs to the skp family.</text>
</comment>
<feature type="signal peptide" evidence="4">
    <location>
        <begin position="1"/>
        <end position="29"/>
    </location>
</feature>
<dbReference type="SMART" id="SM00935">
    <property type="entry name" value="OmpH"/>
    <property type="match status" value="1"/>
</dbReference>
<protein>
    <submittedName>
        <fullName evidence="5">Periplasmic chaperone for outer membrane proteins Skp</fullName>
    </submittedName>
</protein>
<organism evidence="5 6">
    <name type="scientific">Undibacterium pigrum</name>
    <dbReference type="NCBI Taxonomy" id="401470"/>
    <lineage>
        <taxon>Bacteria</taxon>
        <taxon>Pseudomonadati</taxon>
        <taxon>Pseudomonadota</taxon>
        <taxon>Betaproteobacteria</taxon>
        <taxon>Burkholderiales</taxon>
        <taxon>Oxalobacteraceae</taxon>
        <taxon>Undibacterium</taxon>
    </lineage>
</organism>
<evidence type="ECO:0000256" key="2">
    <source>
        <dbReference type="PIRNR" id="PIRNR002094"/>
    </source>
</evidence>
<dbReference type="GO" id="GO:0050821">
    <property type="term" value="P:protein stabilization"/>
    <property type="evidence" value="ECO:0007669"/>
    <property type="project" value="TreeGrafter"/>
</dbReference>
<reference evidence="5 6" key="1">
    <citation type="submission" date="2018-05" db="EMBL/GenBank/DDBJ databases">
        <title>Genomic Encyclopedia of Type Strains, Phase IV (KMG-IV): sequencing the most valuable type-strain genomes for metagenomic binning, comparative biology and taxonomic classification.</title>
        <authorList>
            <person name="Goeker M."/>
        </authorList>
    </citation>
    <scope>NUCLEOTIDE SEQUENCE [LARGE SCALE GENOMIC DNA]</scope>
    <source>
        <strain evidence="5 6">DSM 19792</strain>
    </source>
</reference>
<dbReference type="RefSeq" id="WP_425450861.1">
    <property type="nucleotide sequence ID" value="NZ_QJKB01000001.1"/>
</dbReference>
<gene>
    <name evidence="5" type="ORF">DFR42_101676</name>
</gene>
<evidence type="ECO:0000313" key="5">
    <source>
        <dbReference type="EMBL" id="PXX47100.1"/>
    </source>
</evidence>
<accession>A0A318JRW4</accession>
<dbReference type="EMBL" id="QJKB01000001">
    <property type="protein sequence ID" value="PXX47100.1"/>
    <property type="molecule type" value="Genomic_DNA"/>
</dbReference>
<evidence type="ECO:0000256" key="1">
    <source>
        <dbReference type="ARBA" id="ARBA00022729"/>
    </source>
</evidence>
<keyword evidence="1 4" id="KW-0732">Signal</keyword>
<dbReference type="PIRSF" id="PIRSF002094">
    <property type="entry name" value="OMP26_Skp"/>
    <property type="match status" value="1"/>
</dbReference>
<proteinExistence type="inferred from homology"/>
<keyword evidence="3" id="KW-0175">Coiled coil</keyword>
<evidence type="ECO:0000313" key="6">
    <source>
        <dbReference type="Proteomes" id="UP000247792"/>
    </source>
</evidence>
<name>A0A318JRW4_9BURK</name>
<dbReference type="GO" id="GO:0005829">
    <property type="term" value="C:cytosol"/>
    <property type="evidence" value="ECO:0007669"/>
    <property type="project" value="TreeGrafter"/>
</dbReference>
<dbReference type="PANTHER" id="PTHR35089:SF1">
    <property type="entry name" value="CHAPERONE PROTEIN SKP"/>
    <property type="match status" value="1"/>
</dbReference>
<keyword evidence="6" id="KW-1185">Reference proteome</keyword>
<dbReference type="Pfam" id="PF03938">
    <property type="entry name" value="OmpH"/>
    <property type="match status" value="1"/>
</dbReference>
<dbReference type="InterPro" id="IPR024930">
    <property type="entry name" value="Skp_dom_sf"/>
</dbReference>
<dbReference type="InterPro" id="IPR005632">
    <property type="entry name" value="Chaperone_Skp"/>
</dbReference>
<feature type="coiled-coil region" evidence="3">
    <location>
        <begin position="119"/>
        <end position="146"/>
    </location>
</feature>
<dbReference type="Proteomes" id="UP000247792">
    <property type="component" value="Unassembled WGS sequence"/>
</dbReference>